<protein>
    <submittedName>
        <fullName evidence="1">Uncharacterized protein</fullName>
    </submittedName>
</protein>
<sequence>MESTGSSASSTLGMAKNKKIRHEIRLFQIRYSEVGETKYLDSFIQQPEDSRGVGVFDVPVQAQVLVGSDNLAWNLRQWLLPIFSPFSRG</sequence>
<reference evidence="2" key="1">
    <citation type="submission" date="2016-10" db="EMBL/GenBank/DDBJ databases">
        <authorList>
            <person name="Varghese N."/>
            <person name="Submissions S."/>
        </authorList>
    </citation>
    <scope>NUCLEOTIDE SEQUENCE [LARGE SCALE GENOMIC DNA]</scope>
    <source>
        <strain evidence="2">Nm44</strain>
    </source>
</reference>
<gene>
    <name evidence="1" type="ORF">SAMN05421863_100786</name>
</gene>
<evidence type="ECO:0000313" key="2">
    <source>
        <dbReference type="Proteomes" id="UP000183287"/>
    </source>
</evidence>
<keyword evidence="2" id="KW-1185">Reference proteome</keyword>
<organism evidence="1 2">
    <name type="scientific">Nitrosomonas communis</name>
    <dbReference type="NCBI Taxonomy" id="44574"/>
    <lineage>
        <taxon>Bacteria</taxon>
        <taxon>Pseudomonadati</taxon>
        <taxon>Pseudomonadota</taxon>
        <taxon>Betaproteobacteria</taxon>
        <taxon>Nitrosomonadales</taxon>
        <taxon>Nitrosomonadaceae</taxon>
        <taxon>Nitrosomonas</taxon>
    </lineage>
</organism>
<accession>A0A1I4LTJ5</accession>
<dbReference type="Proteomes" id="UP000183287">
    <property type="component" value="Unassembled WGS sequence"/>
</dbReference>
<proteinExistence type="predicted"/>
<evidence type="ECO:0000313" key="1">
    <source>
        <dbReference type="EMBL" id="SFL94265.1"/>
    </source>
</evidence>
<name>A0A1I4LTJ5_9PROT</name>
<dbReference type="EMBL" id="FOUB01000007">
    <property type="protein sequence ID" value="SFL94265.1"/>
    <property type="molecule type" value="Genomic_DNA"/>
</dbReference>
<dbReference type="AlphaFoldDB" id="A0A1I4LTJ5"/>